<feature type="region of interest" description="Disordered" evidence="1">
    <location>
        <begin position="248"/>
        <end position="281"/>
    </location>
</feature>
<feature type="compositionally biased region" description="Pro residues" evidence="1">
    <location>
        <begin position="1234"/>
        <end position="1250"/>
    </location>
</feature>
<feature type="compositionally biased region" description="Basic residues" evidence="1">
    <location>
        <begin position="95"/>
        <end position="109"/>
    </location>
</feature>
<comment type="caution">
    <text evidence="3">The sequence shown here is derived from an EMBL/GenBank/DDBJ whole genome shotgun (WGS) entry which is preliminary data.</text>
</comment>
<feature type="region of interest" description="Disordered" evidence="1">
    <location>
        <begin position="323"/>
        <end position="491"/>
    </location>
</feature>
<feature type="compositionally biased region" description="Basic residues" evidence="1">
    <location>
        <begin position="1169"/>
        <end position="1181"/>
    </location>
</feature>
<dbReference type="PANTHER" id="PTHR21590:SF4">
    <property type="entry name" value="UPF0606 PROTEIN KIAA1549"/>
    <property type="match status" value="1"/>
</dbReference>
<feature type="compositionally biased region" description="Basic residues" evidence="1">
    <location>
        <begin position="326"/>
        <end position="336"/>
    </location>
</feature>
<protein>
    <submittedName>
        <fullName evidence="3">Uncharacterized protein</fullName>
    </submittedName>
</protein>
<dbReference type="Pfam" id="PF12877">
    <property type="entry name" value="KIAA1549"/>
    <property type="match status" value="1"/>
</dbReference>
<dbReference type="PANTHER" id="PTHR21590">
    <property type="entry name" value="SEA DOMAIN-CONTAINING PROTEIN"/>
    <property type="match status" value="1"/>
</dbReference>
<feature type="transmembrane region" description="Helical" evidence="2">
    <location>
        <begin position="848"/>
        <end position="870"/>
    </location>
</feature>
<feature type="compositionally biased region" description="Low complexity" evidence="1">
    <location>
        <begin position="69"/>
        <end position="78"/>
    </location>
</feature>
<feature type="transmembrane region" description="Helical" evidence="2">
    <location>
        <begin position="21"/>
        <end position="40"/>
    </location>
</feature>
<evidence type="ECO:0000313" key="3">
    <source>
        <dbReference type="EMBL" id="KAL2087367.1"/>
    </source>
</evidence>
<feature type="transmembrane region" description="Helical" evidence="2">
    <location>
        <begin position="544"/>
        <end position="564"/>
    </location>
</feature>
<feature type="region of interest" description="Disordered" evidence="1">
    <location>
        <begin position="50"/>
        <end position="146"/>
    </location>
</feature>
<feature type="region of interest" description="Disordered" evidence="1">
    <location>
        <begin position="1218"/>
        <end position="1250"/>
    </location>
</feature>
<keyword evidence="2" id="KW-0472">Membrane</keyword>
<gene>
    <name evidence="3" type="ORF">ACEWY4_016195</name>
</gene>
<proteinExistence type="predicted"/>
<feature type="region of interest" description="Disordered" evidence="1">
    <location>
        <begin position="1290"/>
        <end position="1317"/>
    </location>
</feature>
<name>A0ABD1JJQ0_9TELE</name>
<keyword evidence="2" id="KW-1133">Transmembrane helix</keyword>
<keyword evidence="2" id="KW-0812">Transmembrane</keyword>
<feature type="region of interest" description="Disordered" evidence="1">
    <location>
        <begin position="158"/>
        <end position="195"/>
    </location>
</feature>
<evidence type="ECO:0000256" key="1">
    <source>
        <dbReference type="SAM" id="MobiDB-lite"/>
    </source>
</evidence>
<feature type="compositionally biased region" description="Basic and acidic residues" evidence="1">
    <location>
        <begin position="125"/>
        <end position="141"/>
    </location>
</feature>
<accession>A0ABD1JJQ0</accession>
<reference evidence="3 4" key="1">
    <citation type="submission" date="2024-09" db="EMBL/GenBank/DDBJ databases">
        <title>A chromosome-level genome assembly of Gray's grenadier anchovy, Coilia grayii.</title>
        <authorList>
            <person name="Fu Z."/>
        </authorList>
    </citation>
    <scope>NUCLEOTIDE SEQUENCE [LARGE SCALE GENOMIC DNA]</scope>
    <source>
        <strain evidence="3">G4</strain>
        <tissue evidence="3">Muscle</tissue>
    </source>
</reference>
<dbReference type="EMBL" id="JBHFQA010000014">
    <property type="protein sequence ID" value="KAL2087367.1"/>
    <property type="molecule type" value="Genomic_DNA"/>
</dbReference>
<feature type="compositionally biased region" description="Low complexity" evidence="1">
    <location>
        <begin position="943"/>
        <end position="956"/>
    </location>
</feature>
<feature type="compositionally biased region" description="Low complexity" evidence="1">
    <location>
        <begin position="256"/>
        <end position="268"/>
    </location>
</feature>
<dbReference type="PRINTS" id="PR01217">
    <property type="entry name" value="PRICHEXTENSN"/>
</dbReference>
<feature type="region of interest" description="Disordered" evidence="1">
    <location>
        <begin position="1153"/>
        <end position="1187"/>
    </location>
</feature>
<feature type="region of interest" description="Disordered" evidence="1">
    <location>
        <begin position="1056"/>
        <end position="1089"/>
    </location>
</feature>
<feature type="region of interest" description="Disordered" evidence="1">
    <location>
        <begin position="925"/>
        <end position="1042"/>
    </location>
</feature>
<keyword evidence="4" id="KW-1185">Reference proteome</keyword>
<feature type="compositionally biased region" description="Pro residues" evidence="1">
    <location>
        <begin position="1455"/>
        <end position="1478"/>
    </location>
</feature>
<sequence>MESESNESPGPSSNTTLGRRMQGWCVLLLAAGMLVTMATWSTPVAVSSLSERGLPEPAARVGSATNRTSSSLSSSSSSQRSEAGRRHPHSPSGSRHSKKPGGRHGHHRGAVSSSDASKVLSGSGNRDDDSSSREDGSRDDDGGAQGIHLLLRPPELLVPSQGPLLHANEPTPATPTPAPPDDTEPSPTAEDWGSGDYLETLTFMGADAEDLSLLSSLPTHSLTHTPTHTHTHAHTHTQDLDEAGAGASYDTAFPARPTLPLSSRTLPPTVAPGDPRLPPEAGLEEELDFDWAEMYPIEPTEMLLPDMNSLEYYNMLQNRENATRTHTSHTHVHTHTHSKEAKDNSSAGHGHRDSKDTPLISPTPTHTYTHAHTHTHAHAPPPPPPVPTPAKPSINPTPSHSPPILRAPPTDSHRPSPPKPTPHATMGIARPPGPPAIPPPAPTLPRRPTIQAVTIKPPPRMPPVPRPSTTPPTRVPLPTTPRMPLSPPSRQPICNTSRPDMYLVRVGMPVGTSVPFAKAHIRDLLRREFNRSVELQVLKAPPDFIFRTVAGPLVFTAVSVINALRQSARSSASSTILSVTSISATVPDYKHLVHSVLQFVPGHVDVRVCSFSEQVERGLLTAYGEVRRRYQENGSFTIEIVNITISMAKAQRQQQRAPVDITFAVRDERGYLLGSEVSGHLRQLSMVEYSYYLGYPAVQIAEPFHYPELNMTHLLRSSWVKTVLLGVLDQRVSERTFQAKMERRLAQLVGEGLGFSRRWRRATTVGNNSVQVVRAMRLEGSEHPLELVYFVEDGSGERLPSHTTAALLNRINLQRAAIVLGYRVQGTLLAQPVEKMTLSPSETQPSSVWLVVGVVVPVLVVLFIIVILYWKLCRSEKLEFQPDAMSTITQRQKLQAPSVKGFDFAKLHLGQHSKDDIMVIQEPAPLPPQVKEPTPSEGGEMNTPKSKSSSTKASRSAGRRRGRLSPSDGDSLGSEASSGRDSTEESTRPAVTPNEGKQHRRSRHSKSKLAAGGSGADEQLSSSSIFDHVDRMSRGSSDGTRRVSNKIQLIAMQPVPSPPTAQSQMPPHHEHTHHTHTHTYTLTERGPDGTQVNTEIAVALRHKSEIEHHRNKIRLRAKRKGLYEFPSMEDIMAAFGDSAEQQRVCQQIHKILHPDSPHTHMPSAEGHRRSNRGRRSPRQRRGQPVIGSLDKDRLITDRDATYRKYPGVNNVAYVSDPEHLAAGSPSPDEVFAPGSPPSGPAPAPPSYQPPQPTIEEARQQMLSLLDDAFALVSPSSQGSPAPLALTSVAGVTAGGGRDSPVPPASPPPRPIRHWGSAPAHSPFSARYAELGMSPTSVQGLLQSEALGSGYLPSDVYSSRGQYGEEPSCSSRPRPVGGSTGAHLQQLTQVGLSSRMGVYGVGRSVSGPSGCSWLQYRSDDDEPRADSDRDNILSYSSEYSASPLFQMPRTALTDPSAPPTPSYSPPAPPEGPPPEPPPQSSASLIKAIREELQRLSQKQTPVAPYRS</sequence>
<feature type="compositionally biased region" description="Pro residues" evidence="1">
    <location>
        <begin position="379"/>
        <end position="390"/>
    </location>
</feature>
<evidence type="ECO:0000313" key="4">
    <source>
        <dbReference type="Proteomes" id="UP001591681"/>
    </source>
</evidence>
<feature type="compositionally biased region" description="Pro residues" evidence="1">
    <location>
        <begin position="1300"/>
        <end position="1309"/>
    </location>
</feature>
<feature type="region of interest" description="Disordered" evidence="1">
    <location>
        <begin position="1357"/>
        <end position="1380"/>
    </location>
</feature>
<feature type="compositionally biased region" description="Basic residues" evidence="1">
    <location>
        <begin position="998"/>
        <end position="1007"/>
    </location>
</feature>
<organism evidence="3 4">
    <name type="scientific">Coilia grayii</name>
    <name type="common">Gray's grenadier anchovy</name>
    <dbReference type="NCBI Taxonomy" id="363190"/>
    <lineage>
        <taxon>Eukaryota</taxon>
        <taxon>Metazoa</taxon>
        <taxon>Chordata</taxon>
        <taxon>Craniata</taxon>
        <taxon>Vertebrata</taxon>
        <taxon>Euteleostomi</taxon>
        <taxon>Actinopterygii</taxon>
        <taxon>Neopterygii</taxon>
        <taxon>Teleostei</taxon>
        <taxon>Clupei</taxon>
        <taxon>Clupeiformes</taxon>
        <taxon>Clupeoidei</taxon>
        <taxon>Engraulidae</taxon>
        <taxon>Coilinae</taxon>
        <taxon>Coilia</taxon>
    </lineage>
</organism>
<evidence type="ECO:0000256" key="2">
    <source>
        <dbReference type="SAM" id="Phobius"/>
    </source>
</evidence>
<dbReference type="Proteomes" id="UP001591681">
    <property type="component" value="Unassembled WGS sequence"/>
</dbReference>
<feature type="region of interest" description="Disordered" evidence="1">
    <location>
        <begin position="1409"/>
        <end position="1482"/>
    </location>
</feature>
<feature type="compositionally biased region" description="Pro residues" evidence="1">
    <location>
        <begin position="456"/>
        <end position="490"/>
    </location>
</feature>
<dbReference type="InterPro" id="IPR024606">
    <property type="entry name" value="KIAA1549"/>
</dbReference>
<feature type="compositionally biased region" description="Pro residues" evidence="1">
    <location>
        <begin position="431"/>
        <end position="445"/>
    </location>
</feature>